<dbReference type="KEGG" id="tva:4762575"/>
<dbReference type="GO" id="GO:0004674">
    <property type="term" value="F:protein serine/threonine kinase activity"/>
    <property type="evidence" value="ECO:0000318"/>
    <property type="project" value="GO_Central"/>
</dbReference>
<feature type="domain" description="Protein kinase" evidence="5">
    <location>
        <begin position="14"/>
        <end position="265"/>
    </location>
</feature>
<proteinExistence type="inferred from homology"/>
<evidence type="ECO:0000256" key="4">
    <source>
        <dbReference type="RuleBase" id="RU000304"/>
    </source>
</evidence>
<dbReference type="RefSeq" id="XP_001316934.1">
    <property type="nucleotide sequence ID" value="XM_001316899.1"/>
</dbReference>
<accession>A2ERI4</accession>
<dbReference type="Gene3D" id="1.10.510.10">
    <property type="entry name" value="Transferase(Phosphotransferase) domain 1"/>
    <property type="match status" value="1"/>
</dbReference>
<evidence type="ECO:0000256" key="1">
    <source>
        <dbReference type="ARBA" id="ARBA00022741"/>
    </source>
</evidence>
<keyword evidence="1 3" id="KW-0547">Nucleotide-binding</keyword>
<dbReference type="FunFam" id="1.10.510.10:FF:001537">
    <property type="entry name" value="CAMK family protein kinase"/>
    <property type="match status" value="1"/>
</dbReference>
<dbReference type="Proteomes" id="UP000001542">
    <property type="component" value="Unassembled WGS sequence"/>
</dbReference>
<dbReference type="Pfam" id="PF00069">
    <property type="entry name" value="Pkinase"/>
    <property type="match status" value="1"/>
</dbReference>
<dbReference type="AlphaFoldDB" id="A2ERI4"/>
<dbReference type="SMR" id="A2ERI4"/>
<dbReference type="InParanoid" id="A2ERI4"/>
<sequence>MSTWTALPAFIGKYNFGQTIGKGSFSLVKMAMNTDTHEKLAIKIIPKSMISTPEEKLRFEREVNVIIKMNHPGIIKIHDFIIDANYFYLVMDYCSGGTLLSQVGINKLTEDAAKPLFKQILETVHYIHSQGIAHRDLKLENIMLDEFGHIKIIDFGFSRFVEKGEMFMTPCGSPAYAPPEVIDGEKYDGKLADLWSLGVILFALVTGELPWKGTNQIQIYNQIRNAQFDIPPQVSKFAQDLINQLLRIDPTTRLTTTEILTHPWLDGIIVSWNGSNGALGPNISFNTFRKILGSGDIRQVQSPRSQLAALSRHHNTVINKNTGSLSFGCPKPSPILTHIGRNSTIVPGLGAASRLKVVKILPTSPLSDEF</sequence>
<dbReference type="PROSITE" id="PS00108">
    <property type="entry name" value="PROTEIN_KINASE_ST"/>
    <property type="match status" value="1"/>
</dbReference>
<keyword evidence="2 3" id="KW-0067">ATP-binding</keyword>
<organism evidence="6 7">
    <name type="scientific">Trichomonas vaginalis (strain ATCC PRA-98 / G3)</name>
    <dbReference type="NCBI Taxonomy" id="412133"/>
    <lineage>
        <taxon>Eukaryota</taxon>
        <taxon>Metamonada</taxon>
        <taxon>Parabasalia</taxon>
        <taxon>Trichomonadida</taxon>
        <taxon>Trichomonadidae</taxon>
        <taxon>Trichomonas</taxon>
    </lineage>
</organism>
<dbReference type="FunFam" id="3.30.200.20:FF:000042">
    <property type="entry name" value="Aurora kinase A"/>
    <property type="match status" value="1"/>
</dbReference>
<dbReference type="FunCoup" id="A2ERI4">
    <property type="interactions" value="372"/>
</dbReference>
<dbReference type="GO" id="GO:0005524">
    <property type="term" value="F:ATP binding"/>
    <property type="evidence" value="ECO:0007669"/>
    <property type="project" value="UniProtKB-UniRule"/>
</dbReference>
<evidence type="ECO:0000313" key="6">
    <source>
        <dbReference type="EMBL" id="EAY04711.1"/>
    </source>
</evidence>
<evidence type="ECO:0000313" key="7">
    <source>
        <dbReference type="Proteomes" id="UP000001542"/>
    </source>
</evidence>
<dbReference type="PROSITE" id="PS50011">
    <property type="entry name" value="PROTEIN_KINASE_DOM"/>
    <property type="match status" value="1"/>
</dbReference>
<reference evidence="6" key="1">
    <citation type="submission" date="2006-10" db="EMBL/GenBank/DDBJ databases">
        <authorList>
            <person name="Amadeo P."/>
            <person name="Zhao Q."/>
            <person name="Wortman J."/>
            <person name="Fraser-Liggett C."/>
            <person name="Carlton J."/>
        </authorList>
    </citation>
    <scope>NUCLEOTIDE SEQUENCE</scope>
    <source>
        <strain evidence="6">G3</strain>
    </source>
</reference>
<dbReference type="VEuPathDB" id="TrichDB:TVAG_059090"/>
<keyword evidence="4" id="KW-0723">Serine/threonine-protein kinase</keyword>
<feature type="binding site" evidence="3">
    <location>
        <position position="43"/>
    </location>
    <ligand>
        <name>ATP</name>
        <dbReference type="ChEBI" id="CHEBI:30616"/>
    </ligand>
</feature>
<dbReference type="eggNOG" id="KOG0583">
    <property type="taxonomic scope" value="Eukaryota"/>
</dbReference>
<dbReference type="OMA" id="NVRERIT"/>
<comment type="similarity">
    <text evidence="4">Belongs to the protein kinase superfamily.</text>
</comment>
<dbReference type="VEuPathDB" id="TrichDB:TVAGG3_0284770"/>
<dbReference type="SUPFAM" id="SSF56112">
    <property type="entry name" value="Protein kinase-like (PK-like)"/>
    <property type="match status" value="1"/>
</dbReference>
<dbReference type="PANTHER" id="PTHR24346:SF30">
    <property type="entry name" value="MATERNAL EMBRYONIC LEUCINE ZIPPER KINASE"/>
    <property type="match status" value="1"/>
</dbReference>
<reference evidence="6" key="2">
    <citation type="journal article" date="2007" name="Science">
        <title>Draft genome sequence of the sexually transmitted pathogen Trichomonas vaginalis.</title>
        <authorList>
            <person name="Carlton J.M."/>
            <person name="Hirt R.P."/>
            <person name="Silva J.C."/>
            <person name="Delcher A.L."/>
            <person name="Schatz M."/>
            <person name="Zhao Q."/>
            <person name="Wortman J.R."/>
            <person name="Bidwell S.L."/>
            <person name="Alsmark U.C.M."/>
            <person name="Besteiro S."/>
            <person name="Sicheritz-Ponten T."/>
            <person name="Noel C.J."/>
            <person name="Dacks J.B."/>
            <person name="Foster P.G."/>
            <person name="Simillion C."/>
            <person name="Van de Peer Y."/>
            <person name="Miranda-Saavedra D."/>
            <person name="Barton G.J."/>
            <person name="Westrop G.D."/>
            <person name="Mueller S."/>
            <person name="Dessi D."/>
            <person name="Fiori P.L."/>
            <person name="Ren Q."/>
            <person name="Paulsen I."/>
            <person name="Zhang H."/>
            <person name="Bastida-Corcuera F.D."/>
            <person name="Simoes-Barbosa A."/>
            <person name="Brown M.T."/>
            <person name="Hayes R.D."/>
            <person name="Mukherjee M."/>
            <person name="Okumura C.Y."/>
            <person name="Schneider R."/>
            <person name="Smith A.J."/>
            <person name="Vanacova S."/>
            <person name="Villalvazo M."/>
            <person name="Haas B.J."/>
            <person name="Pertea M."/>
            <person name="Feldblyum T.V."/>
            <person name="Utterback T.R."/>
            <person name="Shu C.L."/>
            <person name="Osoegawa K."/>
            <person name="de Jong P.J."/>
            <person name="Hrdy I."/>
            <person name="Horvathova L."/>
            <person name="Zubacova Z."/>
            <person name="Dolezal P."/>
            <person name="Malik S.B."/>
            <person name="Logsdon J.M. Jr."/>
            <person name="Henze K."/>
            <person name="Gupta A."/>
            <person name="Wang C.C."/>
            <person name="Dunne R.L."/>
            <person name="Upcroft J.A."/>
            <person name="Upcroft P."/>
            <person name="White O."/>
            <person name="Salzberg S.L."/>
            <person name="Tang P."/>
            <person name="Chiu C.-H."/>
            <person name="Lee Y.-S."/>
            <person name="Embley T.M."/>
            <person name="Coombs G.H."/>
            <person name="Mottram J.C."/>
            <person name="Tachezy J."/>
            <person name="Fraser-Liggett C.M."/>
            <person name="Johnson P.J."/>
        </authorList>
    </citation>
    <scope>NUCLEOTIDE SEQUENCE [LARGE SCALE GENOMIC DNA]</scope>
    <source>
        <strain evidence="6">G3</strain>
    </source>
</reference>
<evidence type="ECO:0000256" key="2">
    <source>
        <dbReference type="ARBA" id="ARBA00022840"/>
    </source>
</evidence>
<dbReference type="SMART" id="SM00220">
    <property type="entry name" value="S_TKc"/>
    <property type="match status" value="1"/>
</dbReference>
<dbReference type="InterPro" id="IPR017441">
    <property type="entry name" value="Protein_kinase_ATP_BS"/>
</dbReference>
<keyword evidence="6" id="KW-0418">Kinase</keyword>
<dbReference type="InterPro" id="IPR008271">
    <property type="entry name" value="Ser/Thr_kinase_AS"/>
</dbReference>
<keyword evidence="6" id="KW-0808">Transferase</keyword>
<gene>
    <name evidence="6" type="ORF">TVAG_059090</name>
</gene>
<evidence type="ECO:0000259" key="5">
    <source>
        <dbReference type="PROSITE" id="PS50011"/>
    </source>
</evidence>
<dbReference type="InterPro" id="IPR000719">
    <property type="entry name" value="Prot_kinase_dom"/>
</dbReference>
<dbReference type="PANTHER" id="PTHR24346">
    <property type="entry name" value="MAP/MICROTUBULE AFFINITY-REGULATING KINASE"/>
    <property type="match status" value="1"/>
</dbReference>
<evidence type="ECO:0000256" key="3">
    <source>
        <dbReference type="PROSITE-ProRule" id="PRU10141"/>
    </source>
</evidence>
<keyword evidence="7" id="KW-1185">Reference proteome</keyword>
<dbReference type="InterPro" id="IPR011009">
    <property type="entry name" value="Kinase-like_dom_sf"/>
</dbReference>
<dbReference type="CDD" id="cd14003">
    <property type="entry name" value="STKc_AMPK-like"/>
    <property type="match status" value="1"/>
</dbReference>
<protein>
    <submittedName>
        <fullName evidence="6">CAMK family protein kinase</fullName>
    </submittedName>
</protein>
<dbReference type="PROSITE" id="PS00107">
    <property type="entry name" value="PROTEIN_KINASE_ATP"/>
    <property type="match status" value="1"/>
</dbReference>
<name>A2ERI4_TRIV3</name>
<dbReference type="OrthoDB" id="193931at2759"/>
<dbReference type="EMBL" id="DS113467">
    <property type="protein sequence ID" value="EAY04711.1"/>
    <property type="molecule type" value="Genomic_DNA"/>
</dbReference>
<dbReference type="STRING" id="5722.A2ERI4"/>